<feature type="non-terminal residue" evidence="1">
    <location>
        <position position="1"/>
    </location>
</feature>
<dbReference type="Proteomes" id="UP000054337">
    <property type="component" value="Unassembled WGS sequence"/>
</dbReference>
<protein>
    <submittedName>
        <fullName evidence="1">Uncharacterized protein</fullName>
    </submittedName>
</protein>
<evidence type="ECO:0000313" key="2">
    <source>
        <dbReference type="Proteomes" id="UP000054337"/>
    </source>
</evidence>
<proteinExistence type="predicted"/>
<dbReference type="RefSeq" id="XP_014559663.1">
    <property type="nucleotide sequence ID" value="XM_014704177.1"/>
</dbReference>
<gene>
    <name evidence="1" type="ORF">COCVIDRAFT_91467</name>
</gene>
<reference evidence="1 2" key="1">
    <citation type="journal article" date="2013" name="PLoS Genet.">
        <title>Comparative genome structure, secondary metabolite, and effector coding capacity across Cochliobolus pathogens.</title>
        <authorList>
            <person name="Condon B.J."/>
            <person name="Leng Y."/>
            <person name="Wu D."/>
            <person name="Bushley K.E."/>
            <person name="Ohm R.A."/>
            <person name="Otillar R."/>
            <person name="Martin J."/>
            <person name="Schackwitz W."/>
            <person name="Grimwood J."/>
            <person name="MohdZainudin N."/>
            <person name="Xue C."/>
            <person name="Wang R."/>
            <person name="Manning V.A."/>
            <person name="Dhillon B."/>
            <person name="Tu Z.J."/>
            <person name="Steffenson B.J."/>
            <person name="Salamov A."/>
            <person name="Sun H."/>
            <person name="Lowry S."/>
            <person name="LaButti K."/>
            <person name="Han J."/>
            <person name="Copeland A."/>
            <person name="Lindquist E."/>
            <person name="Barry K."/>
            <person name="Schmutz J."/>
            <person name="Baker S.E."/>
            <person name="Ciuffetti L.M."/>
            <person name="Grigoriev I.V."/>
            <person name="Zhong S."/>
            <person name="Turgeon B.G."/>
        </authorList>
    </citation>
    <scope>NUCLEOTIDE SEQUENCE [LARGE SCALE GENOMIC DNA]</scope>
    <source>
        <strain evidence="1 2">FI3</strain>
    </source>
</reference>
<sequence>TIPAHLAWISSNHNLHLYGSITRFRKVRKLCFIGDCMMLCDCLFTLNLCPMARPTRPARLTYLTVYHA</sequence>
<accession>W7EHC6</accession>
<dbReference type="AlphaFoldDB" id="W7EHC6"/>
<dbReference type="HOGENOM" id="CLU_2800827_0_0_1"/>
<dbReference type="OrthoDB" id="10412876at2759"/>
<keyword evidence="2" id="KW-1185">Reference proteome</keyword>
<organism evidence="1 2">
    <name type="scientific">Bipolaris victoriae (strain FI3)</name>
    <name type="common">Victoria blight of oats agent</name>
    <name type="synonym">Cochliobolus victoriae</name>
    <dbReference type="NCBI Taxonomy" id="930091"/>
    <lineage>
        <taxon>Eukaryota</taxon>
        <taxon>Fungi</taxon>
        <taxon>Dikarya</taxon>
        <taxon>Ascomycota</taxon>
        <taxon>Pezizomycotina</taxon>
        <taxon>Dothideomycetes</taxon>
        <taxon>Pleosporomycetidae</taxon>
        <taxon>Pleosporales</taxon>
        <taxon>Pleosporineae</taxon>
        <taxon>Pleosporaceae</taxon>
        <taxon>Bipolaris</taxon>
    </lineage>
</organism>
<name>W7EHC6_BIPV3</name>
<dbReference type="EMBL" id="KI968708">
    <property type="protein sequence ID" value="EUN30068.1"/>
    <property type="molecule type" value="Genomic_DNA"/>
</dbReference>
<evidence type="ECO:0000313" key="1">
    <source>
        <dbReference type="EMBL" id="EUN30068.1"/>
    </source>
</evidence>
<dbReference type="GeneID" id="26259353"/>